<proteinExistence type="predicted"/>
<dbReference type="PANTHER" id="PTHR47143">
    <property type="entry name" value="TRANSIENT RECEPTOR POTENTIAL CATION CHANNEL PROTEIN PAINLESS"/>
    <property type="match status" value="1"/>
</dbReference>
<feature type="transmembrane region" description="Helical" evidence="7">
    <location>
        <begin position="84"/>
        <end position="104"/>
    </location>
</feature>
<dbReference type="KEGG" id="hazt:108675843"/>
<evidence type="ECO:0000256" key="7">
    <source>
        <dbReference type="SAM" id="Phobius"/>
    </source>
</evidence>
<evidence type="ECO:0000256" key="6">
    <source>
        <dbReference type="ARBA" id="ARBA00023303"/>
    </source>
</evidence>
<dbReference type="GO" id="GO:1902495">
    <property type="term" value="C:transmembrane transporter complex"/>
    <property type="evidence" value="ECO:0007669"/>
    <property type="project" value="TreeGrafter"/>
</dbReference>
<dbReference type="PANTHER" id="PTHR47143:SF1">
    <property type="entry name" value="ION_TRANS DOMAIN-CONTAINING PROTEIN"/>
    <property type="match status" value="1"/>
</dbReference>
<feature type="transmembrane region" description="Helical" evidence="7">
    <location>
        <begin position="20"/>
        <end position="42"/>
    </location>
</feature>
<dbReference type="GO" id="GO:0022857">
    <property type="term" value="F:transmembrane transporter activity"/>
    <property type="evidence" value="ECO:0007669"/>
    <property type="project" value="TreeGrafter"/>
</dbReference>
<evidence type="ECO:0000313" key="9">
    <source>
        <dbReference type="RefSeq" id="XP_047739807.1"/>
    </source>
</evidence>
<dbReference type="InterPro" id="IPR052076">
    <property type="entry name" value="TRP_cation_channel"/>
</dbReference>
<name>A0A979FT66_HYAAZ</name>
<dbReference type="AlphaFoldDB" id="A0A979FT66"/>
<feature type="transmembrane region" description="Helical" evidence="7">
    <location>
        <begin position="217"/>
        <end position="238"/>
    </location>
</feature>
<keyword evidence="4" id="KW-0406">Ion transport</keyword>
<keyword evidence="7" id="KW-1133">Transmembrane helix</keyword>
<keyword evidence="5" id="KW-0325">Glycoprotein</keyword>
<dbReference type="GeneID" id="108675843"/>
<dbReference type="RefSeq" id="XP_047739807.1">
    <property type="nucleotide sequence ID" value="XM_047883851.1"/>
</dbReference>
<feature type="transmembrane region" description="Helical" evidence="7">
    <location>
        <begin position="110"/>
        <end position="134"/>
    </location>
</feature>
<dbReference type="Proteomes" id="UP000694843">
    <property type="component" value="Unplaced"/>
</dbReference>
<dbReference type="GO" id="GO:0034220">
    <property type="term" value="P:monoatomic ion transmembrane transport"/>
    <property type="evidence" value="ECO:0007669"/>
    <property type="project" value="UniProtKB-KW"/>
</dbReference>
<accession>A0A979FT66</accession>
<evidence type="ECO:0000313" key="8">
    <source>
        <dbReference type="Proteomes" id="UP000694843"/>
    </source>
</evidence>
<reference evidence="9" key="1">
    <citation type="submission" date="2025-08" db="UniProtKB">
        <authorList>
            <consortium name="RefSeq"/>
        </authorList>
    </citation>
    <scope>IDENTIFICATION</scope>
    <source>
        <tissue evidence="9">Whole organism</tissue>
    </source>
</reference>
<evidence type="ECO:0000256" key="3">
    <source>
        <dbReference type="ARBA" id="ARBA00023043"/>
    </source>
</evidence>
<evidence type="ECO:0000256" key="2">
    <source>
        <dbReference type="ARBA" id="ARBA00022737"/>
    </source>
</evidence>
<keyword evidence="3" id="KW-0040">ANK repeat</keyword>
<keyword evidence="1" id="KW-0813">Transport</keyword>
<sequence>MEVSSAAWNRSVCAVHHLYQHAPSVVVLEVLTIILLIVHVLIEYKLIRRVSSVSLTKCFPSPFSLRHSGTTNTFTEYVYRVWRLLRLVSLGLLVLALSECDFVLGCRQFIVWQLEVLAVLLVWLHFVATLNKILWSSGLIPIDTMLLFPFALLLLPLFLYLLAFAVSFHFIFLENKTFGSMPYSFVKTITMMLGDFGYDDTFAYDNTNGSYPLLSNVLLVVFILCIIGMVLNCVSGGFTEKFTELRKKEQVNRAISLLRTHLLIDEFVPEWRRKYACSLKIREMNWRSSSVSSEMLQEQKRETSAQGLELTKIVDQLTKLAEDMKDMKQSN</sequence>
<keyword evidence="2" id="KW-0677">Repeat</keyword>
<keyword evidence="7" id="KW-0812">Transmembrane</keyword>
<evidence type="ECO:0000256" key="5">
    <source>
        <dbReference type="ARBA" id="ARBA00023180"/>
    </source>
</evidence>
<keyword evidence="8" id="KW-1185">Reference proteome</keyword>
<evidence type="ECO:0000256" key="4">
    <source>
        <dbReference type="ARBA" id="ARBA00023065"/>
    </source>
</evidence>
<keyword evidence="7" id="KW-0472">Membrane</keyword>
<feature type="transmembrane region" description="Helical" evidence="7">
    <location>
        <begin position="146"/>
        <end position="172"/>
    </location>
</feature>
<protein>
    <submittedName>
        <fullName evidence="9">Uncharacterized protein LOC108675843</fullName>
    </submittedName>
</protein>
<evidence type="ECO:0000256" key="1">
    <source>
        <dbReference type="ARBA" id="ARBA00022448"/>
    </source>
</evidence>
<organism evidence="8 9">
    <name type="scientific">Hyalella azteca</name>
    <name type="common">Amphipod</name>
    <dbReference type="NCBI Taxonomy" id="294128"/>
    <lineage>
        <taxon>Eukaryota</taxon>
        <taxon>Metazoa</taxon>
        <taxon>Ecdysozoa</taxon>
        <taxon>Arthropoda</taxon>
        <taxon>Crustacea</taxon>
        <taxon>Multicrustacea</taxon>
        <taxon>Malacostraca</taxon>
        <taxon>Eumalacostraca</taxon>
        <taxon>Peracarida</taxon>
        <taxon>Amphipoda</taxon>
        <taxon>Senticaudata</taxon>
        <taxon>Talitrida</taxon>
        <taxon>Talitroidea</taxon>
        <taxon>Hyalellidae</taxon>
        <taxon>Hyalella</taxon>
    </lineage>
</organism>
<dbReference type="OrthoDB" id="6364028at2759"/>
<keyword evidence="6" id="KW-0407">Ion channel</keyword>
<gene>
    <name evidence="9" type="primary">LOC108675843</name>
</gene>